<gene>
    <name evidence="1" type="ORF">GS882_03850</name>
</gene>
<dbReference type="AlphaFoldDB" id="A0A9Q4ZIU8"/>
<accession>A0A9Q4ZIU8</accession>
<organism evidence="1 2">
    <name type="scientific">Rhodococcus hoagii</name>
    <name type="common">Corynebacterium equii</name>
    <dbReference type="NCBI Taxonomy" id="43767"/>
    <lineage>
        <taxon>Bacteria</taxon>
        <taxon>Bacillati</taxon>
        <taxon>Actinomycetota</taxon>
        <taxon>Actinomycetes</taxon>
        <taxon>Mycobacteriales</taxon>
        <taxon>Nocardiaceae</taxon>
        <taxon>Prescottella</taxon>
    </lineage>
</organism>
<evidence type="ECO:0000313" key="1">
    <source>
        <dbReference type="EMBL" id="NKT77346.1"/>
    </source>
</evidence>
<protein>
    <submittedName>
        <fullName evidence="1">Uncharacterized protein</fullName>
    </submittedName>
</protein>
<proteinExistence type="predicted"/>
<name>A0A9Q4ZIU8_RHOHA</name>
<dbReference type="EMBL" id="WVBC01000002">
    <property type="protein sequence ID" value="NKT77346.1"/>
    <property type="molecule type" value="Genomic_DNA"/>
</dbReference>
<evidence type="ECO:0000313" key="2">
    <source>
        <dbReference type="Proteomes" id="UP000603463"/>
    </source>
</evidence>
<comment type="caution">
    <text evidence="1">The sequence shown here is derived from an EMBL/GenBank/DDBJ whole genome shotgun (WGS) entry which is preliminary data.</text>
</comment>
<sequence>MSLIVCSNIDIDTAPEEARLDARHTQIHAEIYEALHGIAEKHNVLEQYVGFEGLDAVIRDLADDFTILERAAQAEETKR</sequence>
<reference evidence="1" key="1">
    <citation type="journal article" date="2020" name="Environ. Microbiol.">
        <title>The novel and transferable erm(51) gene confers Macrolides, Lincosamides, and Streptogramins B (MLSB) resistance to clonal Rhodococcus equi in the environment.</title>
        <authorList>
            <person name="Huber L."/>
            <person name="Giguere S."/>
            <person name="Slovis N.M."/>
            <person name="Alvarez-Narvaez S."/>
            <person name="Hart K.A."/>
            <person name="Greiter M."/>
            <person name="Morris E.R.A."/>
            <person name="Cohen N.D."/>
        </authorList>
    </citation>
    <scope>NUCLEOTIDE SEQUENCE</scope>
    <source>
        <strain evidence="1">Lh_116_1</strain>
    </source>
</reference>
<dbReference type="Proteomes" id="UP000603463">
    <property type="component" value="Unassembled WGS sequence"/>
</dbReference>